<organism evidence="1 2">
    <name type="scientific">Meloidogyne graminicola</name>
    <dbReference type="NCBI Taxonomy" id="189291"/>
    <lineage>
        <taxon>Eukaryota</taxon>
        <taxon>Metazoa</taxon>
        <taxon>Ecdysozoa</taxon>
        <taxon>Nematoda</taxon>
        <taxon>Chromadorea</taxon>
        <taxon>Rhabditida</taxon>
        <taxon>Tylenchina</taxon>
        <taxon>Tylenchomorpha</taxon>
        <taxon>Tylenchoidea</taxon>
        <taxon>Meloidogynidae</taxon>
        <taxon>Meloidogyninae</taxon>
        <taxon>Meloidogyne</taxon>
    </lineage>
</organism>
<dbReference type="Proteomes" id="UP000605970">
    <property type="component" value="Unassembled WGS sequence"/>
</dbReference>
<evidence type="ECO:0000313" key="2">
    <source>
        <dbReference type="Proteomes" id="UP000605970"/>
    </source>
</evidence>
<protein>
    <submittedName>
        <fullName evidence="1">Uncharacterized protein</fullName>
    </submittedName>
</protein>
<name>A0A8S9Z8S7_9BILA</name>
<dbReference type="AlphaFoldDB" id="A0A8S9Z8S7"/>
<reference evidence="1" key="1">
    <citation type="journal article" date="2020" name="Ecol. Evol.">
        <title>Genome structure and content of the rice root-knot nematode (Meloidogyne graminicola).</title>
        <authorList>
            <person name="Phan N.T."/>
            <person name="Danchin E.G.J."/>
            <person name="Klopp C."/>
            <person name="Perfus-Barbeoch L."/>
            <person name="Kozlowski D.K."/>
            <person name="Koutsovoulos G.D."/>
            <person name="Lopez-Roques C."/>
            <person name="Bouchez O."/>
            <person name="Zahm M."/>
            <person name="Besnard G."/>
            <person name="Bellafiore S."/>
        </authorList>
    </citation>
    <scope>NUCLEOTIDE SEQUENCE</scope>
    <source>
        <strain evidence="1">VN-18</strain>
    </source>
</reference>
<proteinExistence type="predicted"/>
<dbReference type="EMBL" id="JABEBT010000200">
    <property type="protein sequence ID" value="KAF7624776.1"/>
    <property type="molecule type" value="Genomic_DNA"/>
</dbReference>
<sequence length="132" mass="15386">MNIKESLKFMDLPLPFSKKHFDFNYEMLSIKFDPKNNTNNVEEALLMLEALNQAKECLLKHFGDCLAPDSESDEEYSEDENQLTDPYDQLTVNVLAAINNVTTNENKNENNEEIYIKDGDNWEKWTSKEKDV</sequence>
<keyword evidence="2" id="KW-1185">Reference proteome</keyword>
<evidence type="ECO:0000313" key="1">
    <source>
        <dbReference type="EMBL" id="KAF7624776.1"/>
    </source>
</evidence>
<comment type="caution">
    <text evidence="1">The sequence shown here is derived from an EMBL/GenBank/DDBJ whole genome shotgun (WGS) entry which is preliminary data.</text>
</comment>
<accession>A0A8S9Z8S7</accession>
<gene>
    <name evidence="1" type="ORF">Mgra_00009949</name>
</gene>